<name>A0AAW0SNB1_SCYPA</name>
<evidence type="ECO:0000256" key="1">
    <source>
        <dbReference type="SAM" id="Phobius"/>
    </source>
</evidence>
<keyword evidence="1" id="KW-0472">Membrane</keyword>
<accession>A0AAW0SNB1</accession>
<feature type="transmembrane region" description="Helical" evidence="1">
    <location>
        <begin position="123"/>
        <end position="144"/>
    </location>
</feature>
<sequence>MKVVMVILLACAAVLVHGRPALEEEQQPQRNVTTYGQIFGHAYIGALNILRQWLSTTTEVPTTITTEVPTTTTTEKLKEEDEKAELAHLKTLQLEYDVMEGHISTPKASQSILEALGNVFKTVWPYLPLSILVLVIIASIVVHVRQKKRRQADFLHEDLDSVGVRNVEVVI</sequence>
<protein>
    <submittedName>
        <fullName evidence="3">Uncharacterized protein</fullName>
    </submittedName>
</protein>
<gene>
    <name evidence="3" type="ORF">O3P69_009917</name>
</gene>
<evidence type="ECO:0000313" key="4">
    <source>
        <dbReference type="Proteomes" id="UP001487740"/>
    </source>
</evidence>
<reference evidence="3 4" key="1">
    <citation type="submission" date="2023-03" db="EMBL/GenBank/DDBJ databases">
        <title>High-quality genome of Scylla paramamosain provides insights in environmental adaptation.</title>
        <authorList>
            <person name="Zhang L."/>
        </authorList>
    </citation>
    <scope>NUCLEOTIDE SEQUENCE [LARGE SCALE GENOMIC DNA]</scope>
    <source>
        <strain evidence="3">LZ_2023a</strain>
        <tissue evidence="3">Muscle</tissue>
    </source>
</reference>
<keyword evidence="2" id="KW-0732">Signal</keyword>
<dbReference type="EMBL" id="JARAKH010000048">
    <property type="protein sequence ID" value="KAK8376628.1"/>
    <property type="molecule type" value="Genomic_DNA"/>
</dbReference>
<evidence type="ECO:0000256" key="2">
    <source>
        <dbReference type="SAM" id="SignalP"/>
    </source>
</evidence>
<keyword evidence="1" id="KW-1133">Transmembrane helix</keyword>
<feature type="chain" id="PRO_5043609381" evidence="2">
    <location>
        <begin position="19"/>
        <end position="171"/>
    </location>
</feature>
<dbReference type="AlphaFoldDB" id="A0AAW0SNB1"/>
<keyword evidence="4" id="KW-1185">Reference proteome</keyword>
<proteinExistence type="predicted"/>
<dbReference type="Proteomes" id="UP001487740">
    <property type="component" value="Unassembled WGS sequence"/>
</dbReference>
<evidence type="ECO:0000313" key="3">
    <source>
        <dbReference type="EMBL" id="KAK8376628.1"/>
    </source>
</evidence>
<feature type="signal peptide" evidence="2">
    <location>
        <begin position="1"/>
        <end position="18"/>
    </location>
</feature>
<keyword evidence="1" id="KW-0812">Transmembrane</keyword>
<comment type="caution">
    <text evidence="3">The sequence shown here is derived from an EMBL/GenBank/DDBJ whole genome shotgun (WGS) entry which is preliminary data.</text>
</comment>
<organism evidence="3 4">
    <name type="scientific">Scylla paramamosain</name>
    <name type="common">Mud crab</name>
    <dbReference type="NCBI Taxonomy" id="85552"/>
    <lineage>
        <taxon>Eukaryota</taxon>
        <taxon>Metazoa</taxon>
        <taxon>Ecdysozoa</taxon>
        <taxon>Arthropoda</taxon>
        <taxon>Crustacea</taxon>
        <taxon>Multicrustacea</taxon>
        <taxon>Malacostraca</taxon>
        <taxon>Eumalacostraca</taxon>
        <taxon>Eucarida</taxon>
        <taxon>Decapoda</taxon>
        <taxon>Pleocyemata</taxon>
        <taxon>Brachyura</taxon>
        <taxon>Eubrachyura</taxon>
        <taxon>Portunoidea</taxon>
        <taxon>Portunidae</taxon>
        <taxon>Portuninae</taxon>
        <taxon>Scylla</taxon>
    </lineage>
</organism>